<gene>
    <name evidence="2" type="ORF">E3U44_02765</name>
</gene>
<dbReference type="EMBL" id="CP038033">
    <property type="protein sequence ID" value="QBQ53545.1"/>
    <property type="molecule type" value="Genomic_DNA"/>
</dbReference>
<protein>
    <submittedName>
        <fullName evidence="2">Glycosyltransferase family 4 protein</fullName>
    </submittedName>
</protein>
<dbReference type="Proteomes" id="UP000294325">
    <property type="component" value="Chromosome"/>
</dbReference>
<organism evidence="2 3">
    <name type="scientific">Nitrosococcus wardiae</name>
    <dbReference type="NCBI Taxonomy" id="1814290"/>
    <lineage>
        <taxon>Bacteria</taxon>
        <taxon>Pseudomonadati</taxon>
        <taxon>Pseudomonadota</taxon>
        <taxon>Gammaproteobacteria</taxon>
        <taxon>Chromatiales</taxon>
        <taxon>Chromatiaceae</taxon>
        <taxon>Nitrosococcus</taxon>
    </lineage>
</organism>
<accession>A0A4V1AVL4</accession>
<dbReference type="PANTHER" id="PTHR12526">
    <property type="entry name" value="GLYCOSYLTRANSFERASE"/>
    <property type="match status" value="1"/>
</dbReference>
<reference evidence="2 3" key="1">
    <citation type="submission" date="2019-03" db="EMBL/GenBank/DDBJ databases">
        <title>The genome sequence of Nitrosococcus wardiae strain D1FHST reveals the archetypal metabolic capacity of ammonia-oxidizing Gammaproteobacteria.</title>
        <authorList>
            <person name="Wang L."/>
            <person name="Lim C.K."/>
            <person name="Hanson T.E."/>
            <person name="Dang H."/>
            <person name="Klotz M.G."/>
        </authorList>
    </citation>
    <scope>NUCLEOTIDE SEQUENCE [LARGE SCALE GENOMIC DNA]</scope>
    <source>
        <strain evidence="2 3">D1FHS</strain>
    </source>
</reference>
<dbReference type="SUPFAM" id="SSF53756">
    <property type="entry name" value="UDP-Glycosyltransferase/glycogen phosphorylase"/>
    <property type="match status" value="1"/>
</dbReference>
<feature type="domain" description="Glycosyl transferase family 1" evidence="1">
    <location>
        <begin position="190"/>
        <end position="347"/>
    </location>
</feature>
<dbReference type="AlphaFoldDB" id="A0A4V1AVL4"/>
<name>A0A4V1AVL4_9GAMM</name>
<dbReference type="InterPro" id="IPR001296">
    <property type="entry name" value="Glyco_trans_1"/>
</dbReference>
<keyword evidence="3" id="KW-1185">Reference proteome</keyword>
<evidence type="ECO:0000313" key="3">
    <source>
        <dbReference type="Proteomes" id="UP000294325"/>
    </source>
</evidence>
<dbReference type="KEGG" id="nwr:E3U44_02765"/>
<evidence type="ECO:0000313" key="2">
    <source>
        <dbReference type="EMBL" id="QBQ53545.1"/>
    </source>
</evidence>
<keyword evidence="2" id="KW-0808">Transferase</keyword>
<dbReference type="RefSeq" id="WP_134356559.1">
    <property type="nucleotide sequence ID" value="NZ_CP038033.1"/>
</dbReference>
<dbReference type="GO" id="GO:1901135">
    <property type="term" value="P:carbohydrate derivative metabolic process"/>
    <property type="evidence" value="ECO:0007669"/>
    <property type="project" value="UniProtKB-ARBA"/>
</dbReference>
<dbReference type="OrthoDB" id="6194329at2"/>
<dbReference type="GO" id="GO:0016757">
    <property type="term" value="F:glycosyltransferase activity"/>
    <property type="evidence" value="ECO:0007669"/>
    <property type="project" value="InterPro"/>
</dbReference>
<proteinExistence type="predicted"/>
<evidence type="ECO:0000259" key="1">
    <source>
        <dbReference type="Pfam" id="PF00534"/>
    </source>
</evidence>
<sequence length="363" mass="40901">MPRTKGIILYDFLQVPGGAERVTLLLARAFPEFDLCVGARNHGVIPDGEMVGLKCIELGSIAQSPAWRALKTMRLFHSRTAFLSRYEIVLYSGVYAPVAVHHHEGHNILYCHTSPLRFAYDLKGYYFAQCPWWQKPAFQALIAYSKPRYEAAIAKMDLVIANSESVARKYRHYLGQETIVIYPPCEVEQFSWQGQGNYYLSLARLEPHKRVDVIVQAFLQMPDKCLVVVSEGSDLPRLRYMAEGASNIHFMGWPRQDQLQALLGHAIATLYIPKDEDFGMSPVESMAAGKPVIGVAEGGLLETIIDGETGLFITPEPTPMDIISAVQTLTPKRALEMREACERQAQRFNKEIFLEKMGTVLKY</sequence>
<dbReference type="Pfam" id="PF00534">
    <property type="entry name" value="Glycos_transf_1"/>
    <property type="match status" value="1"/>
</dbReference>
<dbReference type="PANTHER" id="PTHR12526:SF584">
    <property type="entry name" value="GLYCOSYLTRANSFERASE"/>
    <property type="match status" value="1"/>
</dbReference>
<dbReference type="Gene3D" id="3.40.50.2000">
    <property type="entry name" value="Glycogen Phosphorylase B"/>
    <property type="match status" value="2"/>
</dbReference>